<proteinExistence type="predicted"/>
<gene>
    <name evidence="1" type="ORF">LCGC14_1625950</name>
</gene>
<protein>
    <submittedName>
        <fullName evidence="1">Uncharacterized protein</fullName>
    </submittedName>
</protein>
<feature type="non-terminal residue" evidence="1">
    <location>
        <position position="78"/>
    </location>
</feature>
<comment type="caution">
    <text evidence="1">The sequence shown here is derived from an EMBL/GenBank/DDBJ whole genome shotgun (WGS) entry which is preliminary data.</text>
</comment>
<reference evidence="1" key="1">
    <citation type="journal article" date="2015" name="Nature">
        <title>Complex archaea that bridge the gap between prokaryotes and eukaryotes.</title>
        <authorList>
            <person name="Spang A."/>
            <person name="Saw J.H."/>
            <person name="Jorgensen S.L."/>
            <person name="Zaremba-Niedzwiedzka K."/>
            <person name="Martijn J."/>
            <person name="Lind A.E."/>
            <person name="van Eijk R."/>
            <person name="Schleper C."/>
            <person name="Guy L."/>
            <person name="Ettema T.J."/>
        </authorList>
    </citation>
    <scope>NUCLEOTIDE SEQUENCE</scope>
</reference>
<evidence type="ECO:0000313" key="1">
    <source>
        <dbReference type="EMBL" id="KKM22373.1"/>
    </source>
</evidence>
<accession>A0A0F9KJM3</accession>
<sequence>MKQTLCTMVLMLFISTASALQPCPDGTGNIFNETLIIGEDAVGNLRSTDMIYALTENRCVGSVSPMALAGGASALAMT</sequence>
<name>A0A0F9KJM3_9ZZZZ</name>
<dbReference type="EMBL" id="LAZR01013347">
    <property type="protein sequence ID" value="KKM22373.1"/>
    <property type="molecule type" value="Genomic_DNA"/>
</dbReference>
<organism evidence="1">
    <name type="scientific">marine sediment metagenome</name>
    <dbReference type="NCBI Taxonomy" id="412755"/>
    <lineage>
        <taxon>unclassified sequences</taxon>
        <taxon>metagenomes</taxon>
        <taxon>ecological metagenomes</taxon>
    </lineage>
</organism>
<dbReference type="AlphaFoldDB" id="A0A0F9KJM3"/>